<dbReference type="EMBL" id="BRYA01000582">
    <property type="protein sequence ID" value="GMI24342.1"/>
    <property type="molecule type" value="Genomic_DNA"/>
</dbReference>
<evidence type="ECO:0000256" key="2">
    <source>
        <dbReference type="ARBA" id="ARBA00007104"/>
    </source>
</evidence>
<dbReference type="PANTHER" id="PTHR22811">
    <property type="entry name" value="TRANSMEMBRANE EMP24 DOMAIN-CONTAINING PROTEIN"/>
    <property type="match status" value="1"/>
</dbReference>
<dbReference type="Proteomes" id="UP001165065">
    <property type="component" value="Unassembled WGS sequence"/>
</dbReference>
<evidence type="ECO:0000256" key="1">
    <source>
        <dbReference type="ARBA" id="ARBA00004479"/>
    </source>
</evidence>
<reference evidence="10" key="1">
    <citation type="journal article" date="2023" name="Commun. Biol.">
        <title>Genome analysis of Parmales, the sister group of diatoms, reveals the evolutionary specialization of diatoms from phago-mixotrophs to photoautotrophs.</title>
        <authorList>
            <person name="Ban H."/>
            <person name="Sato S."/>
            <person name="Yoshikawa S."/>
            <person name="Yamada K."/>
            <person name="Nakamura Y."/>
            <person name="Ichinomiya M."/>
            <person name="Sato N."/>
            <person name="Blanc-Mathieu R."/>
            <person name="Endo H."/>
            <person name="Kuwata A."/>
            <person name="Ogata H."/>
        </authorList>
    </citation>
    <scope>NUCLEOTIDE SEQUENCE [LARGE SCALE GENOMIC DNA]</scope>
</reference>
<evidence type="ECO:0000256" key="7">
    <source>
        <dbReference type="SAM" id="Phobius"/>
    </source>
</evidence>
<keyword evidence="6 7" id="KW-0472">Membrane</keyword>
<feature type="domain" description="GOLD" evidence="8">
    <location>
        <begin position="21"/>
        <end position="208"/>
    </location>
</feature>
<dbReference type="GO" id="GO:0016020">
    <property type="term" value="C:membrane"/>
    <property type="evidence" value="ECO:0007669"/>
    <property type="project" value="UniProtKB-SubCell"/>
</dbReference>
<evidence type="ECO:0000313" key="9">
    <source>
        <dbReference type="EMBL" id="GMI24342.1"/>
    </source>
</evidence>
<evidence type="ECO:0000256" key="4">
    <source>
        <dbReference type="ARBA" id="ARBA00022729"/>
    </source>
</evidence>
<evidence type="ECO:0000256" key="6">
    <source>
        <dbReference type="ARBA" id="ARBA00023136"/>
    </source>
</evidence>
<evidence type="ECO:0000256" key="3">
    <source>
        <dbReference type="ARBA" id="ARBA00022692"/>
    </source>
</evidence>
<evidence type="ECO:0000256" key="5">
    <source>
        <dbReference type="ARBA" id="ARBA00022989"/>
    </source>
</evidence>
<gene>
    <name evidence="9" type="ORF">TrCOL_g3984</name>
</gene>
<dbReference type="InterPro" id="IPR009038">
    <property type="entry name" value="GOLD_dom"/>
</dbReference>
<dbReference type="OrthoDB" id="1929172at2759"/>
<name>A0A9W7FWN5_9STRA</name>
<accession>A0A9W7FWN5</accession>
<comment type="subcellular location">
    <subcellularLocation>
        <location evidence="1">Membrane</location>
        <topology evidence="1">Single-pass type I membrane protein</topology>
    </subcellularLocation>
</comment>
<evidence type="ECO:0000259" key="8">
    <source>
        <dbReference type="SMART" id="SM01190"/>
    </source>
</evidence>
<keyword evidence="3 7" id="KW-0812">Transmembrane</keyword>
<dbReference type="SMART" id="SM01190">
    <property type="entry name" value="EMP24_GP25L"/>
    <property type="match status" value="1"/>
</dbReference>
<organism evidence="9 10">
    <name type="scientific">Triparma columacea</name>
    <dbReference type="NCBI Taxonomy" id="722753"/>
    <lineage>
        <taxon>Eukaryota</taxon>
        <taxon>Sar</taxon>
        <taxon>Stramenopiles</taxon>
        <taxon>Ochrophyta</taxon>
        <taxon>Bolidophyceae</taxon>
        <taxon>Parmales</taxon>
        <taxon>Triparmaceae</taxon>
        <taxon>Triparma</taxon>
    </lineage>
</organism>
<keyword evidence="5 7" id="KW-1133">Transmembrane helix</keyword>
<dbReference type="InterPro" id="IPR015720">
    <property type="entry name" value="Emp24-like"/>
</dbReference>
<dbReference type="AlphaFoldDB" id="A0A9W7FWN5"/>
<keyword evidence="10" id="KW-1185">Reference proteome</keyword>
<sequence length="213" mass="24526">MTKRGERRCMYSSLLPSTDISMTFLPPSWPSGNEKKARSNKEVSATATTTTYTVEILAGDDRLLKELVKIDNKDVPTIRVESMYELFKDKVQKQRTGDFNFELCFTASSRYGNGGVIGWHMEEKAVSPPSAEKLSKMHISGLQKHLNMAQETARSIVQEFNYLKNREVRMHKTSESTNRRIIRFSCCSIMGLLGFSAVQLWWLRRWFKSKKLL</sequence>
<feature type="transmembrane region" description="Helical" evidence="7">
    <location>
        <begin position="181"/>
        <end position="203"/>
    </location>
</feature>
<comment type="similarity">
    <text evidence="2">Belongs to the EMP24/GP25L family.</text>
</comment>
<protein>
    <recommendedName>
        <fullName evidence="8">GOLD domain-containing protein</fullName>
    </recommendedName>
</protein>
<proteinExistence type="inferred from homology"/>
<evidence type="ECO:0000313" key="10">
    <source>
        <dbReference type="Proteomes" id="UP001165065"/>
    </source>
</evidence>
<comment type="caution">
    <text evidence="9">The sequence shown here is derived from an EMBL/GenBank/DDBJ whole genome shotgun (WGS) entry which is preliminary data.</text>
</comment>
<keyword evidence="4" id="KW-0732">Signal</keyword>
<dbReference type="Pfam" id="PF01105">
    <property type="entry name" value="EMP24_GP25L"/>
    <property type="match status" value="1"/>
</dbReference>